<reference evidence="2 3" key="1">
    <citation type="submission" date="2020-08" db="EMBL/GenBank/DDBJ databases">
        <title>Aphidius gifuensis genome sequencing and assembly.</title>
        <authorList>
            <person name="Du Z."/>
        </authorList>
    </citation>
    <scope>NUCLEOTIDE SEQUENCE [LARGE SCALE GENOMIC DNA]</scope>
    <source>
        <strain evidence="2">YNYX2018</strain>
        <tissue evidence="2">Adults</tissue>
    </source>
</reference>
<organism evidence="2 3">
    <name type="scientific">Aphidius gifuensis</name>
    <name type="common">Parasitoid wasp</name>
    <dbReference type="NCBI Taxonomy" id="684658"/>
    <lineage>
        <taxon>Eukaryota</taxon>
        <taxon>Metazoa</taxon>
        <taxon>Ecdysozoa</taxon>
        <taxon>Arthropoda</taxon>
        <taxon>Hexapoda</taxon>
        <taxon>Insecta</taxon>
        <taxon>Pterygota</taxon>
        <taxon>Neoptera</taxon>
        <taxon>Endopterygota</taxon>
        <taxon>Hymenoptera</taxon>
        <taxon>Apocrita</taxon>
        <taxon>Ichneumonoidea</taxon>
        <taxon>Braconidae</taxon>
        <taxon>Aphidiinae</taxon>
        <taxon>Aphidius</taxon>
    </lineage>
</organism>
<dbReference type="InterPro" id="IPR026172">
    <property type="entry name" value="GSAP_fam"/>
</dbReference>
<gene>
    <name evidence="2" type="ORF">HCN44_008073</name>
</gene>
<evidence type="ECO:0000313" key="3">
    <source>
        <dbReference type="Proteomes" id="UP000639338"/>
    </source>
</evidence>
<dbReference type="InterPro" id="IPR028010">
    <property type="entry name" value="GSAP_C_dom"/>
</dbReference>
<protein>
    <recommendedName>
        <fullName evidence="1">Gamma-secretase-activating protein C-terminal domain-containing protein</fullName>
    </recommendedName>
</protein>
<dbReference type="GO" id="GO:1902004">
    <property type="term" value="P:positive regulation of amyloid-beta formation"/>
    <property type="evidence" value="ECO:0007669"/>
    <property type="project" value="TreeGrafter"/>
</dbReference>
<accession>A0A835CM23</accession>
<dbReference type="AlphaFoldDB" id="A0A835CM23"/>
<evidence type="ECO:0000313" key="2">
    <source>
        <dbReference type="EMBL" id="KAF7989399.1"/>
    </source>
</evidence>
<feature type="domain" description="Gamma-secretase-activating protein C-terminal" evidence="1">
    <location>
        <begin position="713"/>
        <end position="826"/>
    </location>
</feature>
<evidence type="ECO:0000259" key="1">
    <source>
        <dbReference type="Pfam" id="PF14959"/>
    </source>
</evidence>
<name>A0A835CM23_APHGI</name>
<dbReference type="Proteomes" id="UP000639338">
    <property type="component" value="Unassembled WGS sequence"/>
</dbReference>
<sequence length="928" mass="105510">MAENLAGKLYALLNKENVKAEQWKLLGQEKDGSLLVCWIDENTENSLYHSVIGRYDRCKNSLQIIHEFPTILNIVQASINQNHTLLGYIVKKPLDLKNLTTPNDDDTVKNNSQDPDEVEIYQTYVIELDAADKKIHNIDTERRKQVRIQFLYKHKNNGIHDKFLVMIHQECITMYTVTFESSDINTIKSLKNEIIVKTFFWAQWDTINQVLYHIHNRRAPTSLVTENDNEARPKITNTCPTLSGFQFHDELPHETVLNIPLNLPQTPNTGNCGTYEDDVIPLRVHDCSLDLIVISDTKGVVCVCHHYLYQPYQPPQNVLNASLSDSNRVHFAYSVTLLHHSCVIHCVIPGIPWSQAKLMRPTFSITDDYMIVFVQGSFTHVLEIGVTHDPSCHILCGPLSAISQTASYLVPLLDLNQTKHQKKYSDNDDVCNTLTIDLPTLDLVTLTIPTDFLVDVFKKESSIYVRLGILHYFLCHRHDFDKVAALVAIIADKPSSLNVVKYMQEILMGTSYSLVQKNLLPDTIPLLSLLPITTVEECIFYDSKINDLNITLSHEKLLNTSVMLLSPQQRLMPYRSDLWTRLWDNLGKKSENKPRFNPSKISDKLLMSLAYYQPEALSRSSTPMSPSGGLVLTASSFSDITSNRGNKLLDSTLPFVEIESCTASKQEHIVAVNLRELSMYLLKYATKMPATAYVSCTPLQVHAIATRYVAAQLESSRLLCQMICRAANVDPRLEQERGFVLIDQLDETRRNLLFMLMERYRYAIEVVAFPVPQGFASFFTYLGYRSLKYSMFLQYIERSVFELQVDVTKFIIADISDTKENTVKKLHLLSLLPKSRAKRLLNQWLHPVSFMIRAREHATNILSGEACQNRGRTSQHCHLHSGIAAFPSADRLSPLDTFLDLLTAKASLAELDFGLLIEATVTSTEDFL</sequence>
<dbReference type="Pfam" id="PF14959">
    <property type="entry name" value="GSAP-16"/>
    <property type="match status" value="1"/>
</dbReference>
<dbReference type="OrthoDB" id="9997853at2759"/>
<dbReference type="EMBL" id="JACMRX010000005">
    <property type="protein sequence ID" value="KAF7989399.1"/>
    <property type="molecule type" value="Genomic_DNA"/>
</dbReference>
<dbReference type="GO" id="GO:0005802">
    <property type="term" value="C:trans-Golgi network"/>
    <property type="evidence" value="ECO:0007669"/>
    <property type="project" value="TreeGrafter"/>
</dbReference>
<comment type="caution">
    <text evidence="2">The sequence shown here is derived from an EMBL/GenBank/DDBJ whole genome shotgun (WGS) entry which is preliminary data.</text>
</comment>
<proteinExistence type="predicted"/>
<keyword evidence="3" id="KW-1185">Reference proteome</keyword>
<dbReference type="PANTHER" id="PTHR13630:SF1">
    <property type="entry name" value="GAMMA-SECRETASE-ACTIVATING PROTEIN"/>
    <property type="match status" value="1"/>
</dbReference>
<dbReference type="PANTHER" id="PTHR13630">
    <property type="entry name" value="GAMMA-SECRETASE-ACTIVATING PROTEIN"/>
    <property type="match status" value="1"/>
</dbReference>